<evidence type="ECO:0000313" key="3">
    <source>
        <dbReference type="Proteomes" id="UP000325811"/>
    </source>
</evidence>
<geneLocation type="plasmid" evidence="2 3">
    <name>pI</name>
</geneLocation>
<name>A0A5Q4YWR4_9BURK</name>
<evidence type="ECO:0000313" key="2">
    <source>
        <dbReference type="EMBL" id="VVD31032.1"/>
    </source>
</evidence>
<proteinExistence type="predicted"/>
<keyword evidence="2" id="KW-0614">Plasmid</keyword>
<dbReference type="KEGG" id="pdio:PDMSB3_0196.2"/>
<accession>A0A5Q4YWR4</accession>
<sequence length="58" mass="6831">MWGGMERLATDTAPRALTQRRTWLRSRERTANQGSGFRQREQRRSETPRGERPFAVRA</sequence>
<keyword evidence="3" id="KW-1185">Reference proteome</keyword>
<gene>
    <name evidence="2" type="ORF">PDMSB3_0196</name>
</gene>
<dbReference type="AlphaFoldDB" id="A0A5Q4YWR4"/>
<dbReference type="Proteomes" id="UP000325811">
    <property type="component" value="Plasmid pI"/>
</dbReference>
<protein>
    <submittedName>
        <fullName evidence="2">Uncharacterized protein</fullName>
    </submittedName>
</protein>
<evidence type="ECO:0000256" key="1">
    <source>
        <dbReference type="SAM" id="MobiDB-lite"/>
    </source>
</evidence>
<feature type="region of interest" description="Disordered" evidence="1">
    <location>
        <begin position="1"/>
        <end position="58"/>
    </location>
</feature>
<dbReference type="EMBL" id="LR699555">
    <property type="protein sequence ID" value="VVD31032.1"/>
    <property type="molecule type" value="Genomic_DNA"/>
</dbReference>
<feature type="compositionally biased region" description="Basic and acidic residues" evidence="1">
    <location>
        <begin position="38"/>
        <end position="58"/>
    </location>
</feature>
<reference evidence="2 3" key="1">
    <citation type="submission" date="2019-08" db="EMBL/GenBank/DDBJ databases">
        <authorList>
            <person name="Herpell B J."/>
        </authorList>
    </citation>
    <scope>NUCLEOTIDE SEQUENCE [LARGE SCALE GENOMIC DNA]</scope>
    <source>
        <strain evidence="3">Msb3</strain>
        <plasmid evidence="2 3">pI</plasmid>
    </source>
</reference>
<organism evidence="2 3">
    <name type="scientific">Paraburkholderia dioscoreae</name>
    <dbReference type="NCBI Taxonomy" id="2604047"/>
    <lineage>
        <taxon>Bacteria</taxon>
        <taxon>Pseudomonadati</taxon>
        <taxon>Pseudomonadota</taxon>
        <taxon>Betaproteobacteria</taxon>
        <taxon>Burkholderiales</taxon>
        <taxon>Burkholderiaceae</taxon>
        <taxon>Paraburkholderia</taxon>
    </lineage>
</organism>